<protein>
    <submittedName>
        <fullName evidence="2">Unannotated protein</fullName>
    </submittedName>
</protein>
<reference evidence="2" key="1">
    <citation type="submission" date="2020-05" db="EMBL/GenBank/DDBJ databases">
        <authorList>
            <person name="Chiriac C."/>
            <person name="Salcher M."/>
            <person name="Ghai R."/>
            <person name="Kavagutti S V."/>
        </authorList>
    </citation>
    <scope>NUCLEOTIDE SEQUENCE</scope>
</reference>
<feature type="region of interest" description="Disordered" evidence="1">
    <location>
        <begin position="137"/>
        <end position="156"/>
    </location>
</feature>
<feature type="compositionally biased region" description="Polar residues" evidence="1">
    <location>
        <begin position="141"/>
        <end position="155"/>
    </location>
</feature>
<evidence type="ECO:0000256" key="1">
    <source>
        <dbReference type="SAM" id="MobiDB-lite"/>
    </source>
</evidence>
<evidence type="ECO:0000313" key="2">
    <source>
        <dbReference type="EMBL" id="CAB4999570.1"/>
    </source>
</evidence>
<gene>
    <name evidence="2" type="ORF">UFOPK3992_00546</name>
</gene>
<dbReference type="EMBL" id="CAFBOZ010000059">
    <property type="protein sequence ID" value="CAB4999570.1"/>
    <property type="molecule type" value="Genomic_DNA"/>
</dbReference>
<dbReference type="AlphaFoldDB" id="A0A6J7P1N0"/>
<accession>A0A6J7P1N0</accession>
<name>A0A6J7P1N0_9ZZZZ</name>
<proteinExistence type="predicted"/>
<feature type="compositionally biased region" description="Low complexity" evidence="1">
    <location>
        <begin position="235"/>
        <end position="246"/>
    </location>
</feature>
<organism evidence="2">
    <name type="scientific">freshwater metagenome</name>
    <dbReference type="NCBI Taxonomy" id="449393"/>
    <lineage>
        <taxon>unclassified sequences</taxon>
        <taxon>metagenomes</taxon>
        <taxon>ecological metagenomes</taxon>
    </lineage>
</organism>
<sequence>MIVCVSTLPSTSKVVVVTAPAASVDSTTRPCRSTVVVAETCEFGLTGAAGPCSTVTEDTSGSPPTAGSVVTRSSRLSAVSKALVDLVEPSSKYSLQMVCDAPSPPVTCARTRPVMSRQVVNVSPLGRVICRTCPDSRTVAPPQTSGRAASTSSAQYDVDNTFPPGVVVVSWRPHEPPPADDASCAIAVVRPPGSTTLVATPLAGFAYAYRVSEPAAGPSGMSSLLVATLVSPNPGRTSSAGRGASGCPTGAASTWNQPAVPARRTCTDTAFGPVGRPLTTHGFDSVHRLPPTTSSTSVPPDADTWNCQPVACPAASWAALAGFHTPEAWAENAVERPDQLAESAPRE</sequence>
<feature type="region of interest" description="Disordered" evidence="1">
    <location>
        <begin position="235"/>
        <end position="256"/>
    </location>
</feature>